<accession>A0ABN9GID0</accession>
<dbReference type="EMBL" id="CATNWA010018743">
    <property type="protein sequence ID" value="CAI9609193.1"/>
    <property type="molecule type" value="Genomic_DNA"/>
</dbReference>
<evidence type="ECO:0000313" key="3">
    <source>
        <dbReference type="Proteomes" id="UP001162483"/>
    </source>
</evidence>
<evidence type="ECO:0000313" key="2">
    <source>
        <dbReference type="EMBL" id="CAI9609193.1"/>
    </source>
</evidence>
<dbReference type="Proteomes" id="UP001162483">
    <property type="component" value="Unassembled WGS sequence"/>
</dbReference>
<keyword evidence="3" id="KW-1185">Reference proteome</keyword>
<feature type="non-terminal residue" evidence="2">
    <location>
        <position position="1"/>
    </location>
</feature>
<name>A0ABN9GID0_9NEOB</name>
<reference evidence="2" key="1">
    <citation type="submission" date="2023-05" db="EMBL/GenBank/DDBJ databases">
        <authorList>
            <person name="Stuckert A."/>
        </authorList>
    </citation>
    <scope>NUCLEOTIDE SEQUENCE</scope>
</reference>
<proteinExistence type="predicted"/>
<organism evidence="2 3">
    <name type="scientific">Staurois parvus</name>
    <dbReference type="NCBI Taxonomy" id="386267"/>
    <lineage>
        <taxon>Eukaryota</taxon>
        <taxon>Metazoa</taxon>
        <taxon>Chordata</taxon>
        <taxon>Craniata</taxon>
        <taxon>Vertebrata</taxon>
        <taxon>Euteleostomi</taxon>
        <taxon>Amphibia</taxon>
        <taxon>Batrachia</taxon>
        <taxon>Anura</taxon>
        <taxon>Neobatrachia</taxon>
        <taxon>Ranoidea</taxon>
        <taxon>Ranidae</taxon>
        <taxon>Staurois</taxon>
    </lineage>
</organism>
<feature type="non-terminal residue" evidence="2">
    <location>
        <position position="235"/>
    </location>
</feature>
<evidence type="ECO:0000256" key="1">
    <source>
        <dbReference type="SAM" id="MobiDB-lite"/>
    </source>
</evidence>
<comment type="caution">
    <text evidence="2">The sequence shown here is derived from an EMBL/GenBank/DDBJ whole genome shotgun (WGS) entry which is preliminary data.</text>
</comment>
<feature type="region of interest" description="Disordered" evidence="1">
    <location>
        <begin position="189"/>
        <end position="235"/>
    </location>
</feature>
<protein>
    <submittedName>
        <fullName evidence="2">Uncharacterized protein</fullName>
    </submittedName>
</protein>
<feature type="compositionally biased region" description="Polar residues" evidence="1">
    <location>
        <begin position="199"/>
        <end position="235"/>
    </location>
</feature>
<sequence>RASVQPGIKVNLAQQRHPRHLARQWAPTVNCMTRGHWVLTLDLPELDSGHRGQRHQVIWLNTRHRVIWQGHVGSESTGMTAGHWAIRHMDRLTDSGATSGHQASGQFGSNSGHRVIWQAVGSESTGMTAGTGSDMDRLTGQRASGSPGIMLHLAQHAGTASSGKAVAPESTGKTAGNWVSTLDRLTGQRASGPLGIRSIGSTAGTPSSGKALGSESTGTTVGPVQAFGSSGSTAG</sequence>
<gene>
    <name evidence="2" type="ORF">SPARVUS_LOCUS14214487</name>
</gene>